<evidence type="ECO:0000256" key="2">
    <source>
        <dbReference type="ARBA" id="ARBA00023015"/>
    </source>
</evidence>
<evidence type="ECO:0000256" key="4">
    <source>
        <dbReference type="ARBA" id="ARBA00023163"/>
    </source>
</evidence>
<dbReference type="OrthoDB" id="1909330at2759"/>
<comment type="subcellular location">
    <subcellularLocation>
        <location evidence="1">Nucleus</location>
    </subcellularLocation>
</comment>
<dbReference type="Pfam" id="PF02362">
    <property type="entry name" value="B3"/>
    <property type="match status" value="1"/>
</dbReference>
<evidence type="ECO:0000256" key="5">
    <source>
        <dbReference type="ARBA" id="ARBA00023242"/>
    </source>
</evidence>
<dbReference type="Gene3D" id="2.40.330.10">
    <property type="entry name" value="DNA-binding pseudobarrel domain"/>
    <property type="match status" value="1"/>
</dbReference>
<name>A0A7J6WPT7_THATH</name>
<dbReference type="PANTHER" id="PTHR31391">
    <property type="entry name" value="B3 DOMAIN-CONTAINING PROTEIN OS11G0197600-RELATED"/>
    <property type="match status" value="1"/>
</dbReference>
<feature type="domain" description="TF-B3" evidence="7">
    <location>
        <begin position="141"/>
        <end position="232"/>
    </location>
</feature>
<evidence type="ECO:0000313" key="9">
    <source>
        <dbReference type="Proteomes" id="UP000554482"/>
    </source>
</evidence>
<accession>A0A7J6WPT7</accession>
<dbReference type="PANTHER" id="PTHR31391:SF3">
    <property type="entry name" value="B3 DOMAIN-CONTAINING PROTEIN OS05G0481400"/>
    <property type="match status" value="1"/>
</dbReference>
<dbReference type="GO" id="GO:0003677">
    <property type="term" value="F:DNA binding"/>
    <property type="evidence" value="ECO:0007669"/>
    <property type="project" value="UniProtKB-KW"/>
</dbReference>
<proteinExistence type="predicted"/>
<dbReference type="SMART" id="SM01019">
    <property type="entry name" value="B3"/>
    <property type="match status" value="1"/>
</dbReference>
<feature type="compositionally biased region" description="Basic and acidic residues" evidence="6">
    <location>
        <begin position="1"/>
        <end position="32"/>
    </location>
</feature>
<evidence type="ECO:0000259" key="7">
    <source>
        <dbReference type="PROSITE" id="PS50863"/>
    </source>
</evidence>
<feature type="region of interest" description="Disordered" evidence="6">
    <location>
        <begin position="240"/>
        <end position="287"/>
    </location>
</feature>
<dbReference type="SUPFAM" id="SSF101936">
    <property type="entry name" value="DNA-binding pseudobarrel domain"/>
    <property type="match status" value="1"/>
</dbReference>
<evidence type="ECO:0000256" key="6">
    <source>
        <dbReference type="SAM" id="MobiDB-lite"/>
    </source>
</evidence>
<sequence>MAHIRSDSNDKDSSYEEVRKQRVEENKRRLEELGILSLSKSLSDSTKPLQKSPKSKSKKSNTKSNPVEVRRSSRERNSVASYADEFSIELPCERKRSKPGSWTSYLARPIDEVKFASYEEKVYAKQCAENFRSTLKSGPSFVKSMVRSHVYSCFWLGLPAEFCEKHLPSFEVTMFLEDADGLEYESIYKAEKRGLSGGWRGFALAHKINEGDALVFQLIETERFKIHIFRASELHTAEAVNNSNKKTNQNSNKKATKNSNKKGTNSRKNVELKKDVESDAEINDHSSSLTVNPDRTLLYQLKTVNLNSDEFKTSIVFEERFDLNLAPL</sequence>
<dbReference type="InterPro" id="IPR003340">
    <property type="entry name" value="B3_DNA-bd"/>
</dbReference>
<feature type="region of interest" description="Disordered" evidence="6">
    <location>
        <begin position="1"/>
        <end position="76"/>
    </location>
</feature>
<protein>
    <submittedName>
        <fullName evidence="8">B3 domain-containing protein</fullName>
    </submittedName>
</protein>
<keyword evidence="5" id="KW-0539">Nucleus</keyword>
<evidence type="ECO:0000256" key="3">
    <source>
        <dbReference type="ARBA" id="ARBA00023125"/>
    </source>
</evidence>
<dbReference type="InterPro" id="IPR044837">
    <property type="entry name" value="REM16-like"/>
</dbReference>
<keyword evidence="9" id="KW-1185">Reference proteome</keyword>
<feature type="compositionally biased region" description="Low complexity" evidence="6">
    <location>
        <begin position="33"/>
        <end position="52"/>
    </location>
</feature>
<dbReference type="EMBL" id="JABWDY010012050">
    <property type="protein sequence ID" value="KAF5199381.1"/>
    <property type="molecule type" value="Genomic_DNA"/>
</dbReference>
<gene>
    <name evidence="8" type="ORF">FRX31_011030</name>
</gene>
<dbReference type="Proteomes" id="UP000554482">
    <property type="component" value="Unassembled WGS sequence"/>
</dbReference>
<keyword evidence="4" id="KW-0804">Transcription</keyword>
<dbReference type="CDD" id="cd10017">
    <property type="entry name" value="B3_DNA"/>
    <property type="match status" value="1"/>
</dbReference>
<reference evidence="8 9" key="1">
    <citation type="submission" date="2020-06" db="EMBL/GenBank/DDBJ databases">
        <title>Transcriptomic and genomic resources for Thalictrum thalictroides and T. hernandezii: Facilitating candidate gene discovery in an emerging model plant lineage.</title>
        <authorList>
            <person name="Arias T."/>
            <person name="Riano-Pachon D.M."/>
            <person name="Di Stilio V.S."/>
        </authorList>
    </citation>
    <scope>NUCLEOTIDE SEQUENCE [LARGE SCALE GENOMIC DNA]</scope>
    <source>
        <strain evidence="9">cv. WT478/WT964</strain>
        <tissue evidence="8">Leaves</tissue>
    </source>
</reference>
<organism evidence="8 9">
    <name type="scientific">Thalictrum thalictroides</name>
    <name type="common">Rue-anemone</name>
    <name type="synonym">Anemone thalictroides</name>
    <dbReference type="NCBI Taxonomy" id="46969"/>
    <lineage>
        <taxon>Eukaryota</taxon>
        <taxon>Viridiplantae</taxon>
        <taxon>Streptophyta</taxon>
        <taxon>Embryophyta</taxon>
        <taxon>Tracheophyta</taxon>
        <taxon>Spermatophyta</taxon>
        <taxon>Magnoliopsida</taxon>
        <taxon>Ranunculales</taxon>
        <taxon>Ranunculaceae</taxon>
        <taxon>Thalictroideae</taxon>
        <taxon>Thalictrum</taxon>
    </lineage>
</organism>
<evidence type="ECO:0000313" key="8">
    <source>
        <dbReference type="EMBL" id="KAF5199381.1"/>
    </source>
</evidence>
<dbReference type="InterPro" id="IPR015300">
    <property type="entry name" value="DNA-bd_pseudobarrel_sf"/>
</dbReference>
<evidence type="ECO:0000256" key="1">
    <source>
        <dbReference type="ARBA" id="ARBA00004123"/>
    </source>
</evidence>
<comment type="caution">
    <text evidence="8">The sequence shown here is derived from an EMBL/GenBank/DDBJ whole genome shotgun (WGS) entry which is preliminary data.</text>
</comment>
<dbReference type="AlphaFoldDB" id="A0A7J6WPT7"/>
<dbReference type="GO" id="GO:0005634">
    <property type="term" value="C:nucleus"/>
    <property type="evidence" value="ECO:0007669"/>
    <property type="project" value="UniProtKB-SubCell"/>
</dbReference>
<dbReference type="PROSITE" id="PS50863">
    <property type="entry name" value="B3"/>
    <property type="match status" value="1"/>
</dbReference>
<feature type="compositionally biased region" description="Basic and acidic residues" evidence="6">
    <location>
        <begin position="268"/>
        <end position="277"/>
    </location>
</feature>
<keyword evidence="2" id="KW-0805">Transcription regulation</keyword>
<feature type="compositionally biased region" description="Low complexity" evidence="6">
    <location>
        <begin position="241"/>
        <end position="253"/>
    </location>
</feature>
<keyword evidence="3" id="KW-0238">DNA-binding</keyword>